<evidence type="ECO:0000313" key="1">
    <source>
        <dbReference type="EnsemblPlants" id="TuG1812G0600000665.01.T01.cds467379"/>
    </source>
</evidence>
<reference evidence="1" key="2">
    <citation type="submission" date="2018-03" db="EMBL/GenBank/DDBJ databases">
        <title>The Triticum urartu genome reveals the dynamic nature of wheat genome evolution.</title>
        <authorList>
            <person name="Ling H."/>
            <person name="Ma B."/>
            <person name="Shi X."/>
            <person name="Liu H."/>
            <person name="Dong L."/>
            <person name="Sun H."/>
            <person name="Cao Y."/>
            <person name="Gao Q."/>
            <person name="Zheng S."/>
            <person name="Li Y."/>
            <person name="Yu Y."/>
            <person name="Du H."/>
            <person name="Qi M."/>
            <person name="Li Y."/>
            <person name="Yu H."/>
            <person name="Cui Y."/>
            <person name="Wang N."/>
            <person name="Chen C."/>
            <person name="Wu H."/>
            <person name="Zhao Y."/>
            <person name="Zhang J."/>
            <person name="Li Y."/>
            <person name="Zhou W."/>
            <person name="Zhang B."/>
            <person name="Hu W."/>
            <person name="Eijk M."/>
            <person name="Tang J."/>
            <person name="Witsenboer H."/>
            <person name="Zhao S."/>
            <person name="Li Z."/>
            <person name="Zhang A."/>
            <person name="Wang D."/>
            <person name="Liang C."/>
        </authorList>
    </citation>
    <scope>NUCLEOTIDE SEQUENCE [LARGE SCALE GENOMIC DNA]</scope>
    <source>
        <strain evidence="1">cv. G1812</strain>
    </source>
</reference>
<name>A0A8R7QP39_TRIUA</name>
<dbReference type="AlphaFoldDB" id="A0A8R7QP39"/>
<evidence type="ECO:0008006" key="3">
    <source>
        <dbReference type="Google" id="ProtNLM"/>
    </source>
</evidence>
<accession>A0A8R7QP39</accession>
<keyword evidence="2" id="KW-1185">Reference proteome</keyword>
<proteinExistence type="predicted"/>
<dbReference type="EnsemblPlants" id="TuG1812G0600000665.01.T01">
    <property type="protein sequence ID" value="TuG1812G0600000665.01.T01.cds467379"/>
    <property type="gene ID" value="TuG1812G0600000665.01"/>
</dbReference>
<reference evidence="1" key="3">
    <citation type="submission" date="2022-06" db="UniProtKB">
        <authorList>
            <consortium name="EnsemblPlants"/>
        </authorList>
    </citation>
    <scope>IDENTIFICATION</scope>
</reference>
<evidence type="ECO:0000313" key="2">
    <source>
        <dbReference type="Proteomes" id="UP000015106"/>
    </source>
</evidence>
<organism evidence="1 2">
    <name type="scientific">Triticum urartu</name>
    <name type="common">Red wild einkorn</name>
    <name type="synonym">Crithodium urartu</name>
    <dbReference type="NCBI Taxonomy" id="4572"/>
    <lineage>
        <taxon>Eukaryota</taxon>
        <taxon>Viridiplantae</taxon>
        <taxon>Streptophyta</taxon>
        <taxon>Embryophyta</taxon>
        <taxon>Tracheophyta</taxon>
        <taxon>Spermatophyta</taxon>
        <taxon>Magnoliopsida</taxon>
        <taxon>Liliopsida</taxon>
        <taxon>Poales</taxon>
        <taxon>Poaceae</taxon>
        <taxon>BOP clade</taxon>
        <taxon>Pooideae</taxon>
        <taxon>Triticodae</taxon>
        <taxon>Triticeae</taxon>
        <taxon>Triticinae</taxon>
        <taxon>Triticum</taxon>
    </lineage>
</organism>
<dbReference type="Proteomes" id="UP000015106">
    <property type="component" value="Chromosome 6"/>
</dbReference>
<sequence length="108" mass="12252">PTENFKDQLANILTEFGLEPKGRARAYQKPYPKYFDTTPYPRGLRIPDFVKFTGEDGRSTFEHVGQFLAQCSEVSTSDICRVEFFPLSLSGTAFTWFTSLAPNSIATW</sequence>
<protein>
    <recommendedName>
        <fullName evidence="3">Retrotransposon gag domain-containing protein</fullName>
    </recommendedName>
</protein>
<dbReference type="Gramene" id="TuG1812G0600000665.01.T01">
    <property type="protein sequence ID" value="TuG1812G0600000665.01.T01.cds467379"/>
    <property type="gene ID" value="TuG1812G0600000665.01"/>
</dbReference>
<reference evidence="2" key="1">
    <citation type="journal article" date="2013" name="Nature">
        <title>Draft genome of the wheat A-genome progenitor Triticum urartu.</title>
        <authorList>
            <person name="Ling H.Q."/>
            <person name="Zhao S."/>
            <person name="Liu D."/>
            <person name="Wang J."/>
            <person name="Sun H."/>
            <person name="Zhang C."/>
            <person name="Fan H."/>
            <person name="Li D."/>
            <person name="Dong L."/>
            <person name="Tao Y."/>
            <person name="Gao C."/>
            <person name="Wu H."/>
            <person name="Li Y."/>
            <person name="Cui Y."/>
            <person name="Guo X."/>
            <person name="Zheng S."/>
            <person name="Wang B."/>
            <person name="Yu K."/>
            <person name="Liang Q."/>
            <person name="Yang W."/>
            <person name="Lou X."/>
            <person name="Chen J."/>
            <person name="Feng M."/>
            <person name="Jian J."/>
            <person name="Zhang X."/>
            <person name="Luo G."/>
            <person name="Jiang Y."/>
            <person name="Liu J."/>
            <person name="Wang Z."/>
            <person name="Sha Y."/>
            <person name="Zhang B."/>
            <person name="Wu H."/>
            <person name="Tang D."/>
            <person name="Shen Q."/>
            <person name="Xue P."/>
            <person name="Zou S."/>
            <person name="Wang X."/>
            <person name="Liu X."/>
            <person name="Wang F."/>
            <person name="Yang Y."/>
            <person name="An X."/>
            <person name="Dong Z."/>
            <person name="Zhang K."/>
            <person name="Zhang X."/>
            <person name="Luo M.C."/>
            <person name="Dvorak J."/>
            <person name="Tong Y."/>
            <person name="Wang J."/>
            <person name="Yang H."/>
            <person name="Li Z."/>
            <person name="Wang D."/>
            <person name="Zhang A."/>
            <person name="Wang J."/>
        </authorList>
    </citation>
    <scope>NUCLEOTIDE SEQUENCE</scope>
    <source>
        <strain evidence="2">cv. G1812</strain>
    </source>
</reference>